<protein>
    <submittedName>
        <fullName evidence="4">Uncharacterized protein</fullName>
    </submittedName>
</protein>
<dbReference type="EMBL" id="JAIWYP010000016">
    <property type="protein sequence ID" value="KAH3697078.1"/>
    <property type="molecule type" value="Genomic_DNA"/>
</dbReference>
<comment type="caution">
    <text evidence="4">The sequence shown here is derived from an EMBL/GenBank/DDBJ whole genome shotgun (WGS) entry which is preliminary data.</text>
</comment>
<name>A0A9D3YAS3_DREPO</name>
<sequence>MKLCLDRGVYATSFAVLVFCLRPALMFKCPEEINRVCTCFTRNVYVSGVREERHYVDCSSRGLFSLPFFDFPEEMKLYSVNIRNNSVTALSLSNFRNSIHISRIDVSRNPLGSYLESDLFSTKIKSIETFIGRDIGLNLQNVTSLEFIRNSNSLKELDLSGNMEYGVDMLPALFQDNNIHSLVTLSLALCRIRRINPHAFIGLVHLQDIDLSQNFLKKVPKALQRLTLLRRLNLSENDIAAISYGDFIELHCLQELDLSKNLLGQLDAFRPGAFYGLEDSLTSLRLHDSFLTSPPTDVLSGLKKLEHLDISLNGITEITNFSFIGNYGLASLDISENPLIIHVKMFDSVRRTLRVLRMRKTGLNYIPYLGQLHMLEELDLSFNSITSIDSYSLKGVSARRLLFSGNRIQTIDSMAFSQYHLPVHLDVSYNELVSLNFVLDSPKCTFYEVNVSSNGFLCDCQIEKLINSRLTHRLVGDCMLRTGEKIPFNNATLVTELVRQCGRTHSSYCFWWVKNSAESWRSHGYNIMSFVLLMLIIDLYKV</sequence>
<dbReference type="SMART" id="SM00365">
    <property type="entry name" value="LRR_SD22"/>
    <property type="match status" value="4"/>
</dbReference>
<dbReference type="PANTHER" id="PTHR45617:SF143">
    <property type="entry name" value="CHAOPTIN-LIKE PROTEIN"/>
    <property type="match status" value="1"/>
</dbReference>
<dbReference type="PANTHER" id="PTHR45617">
    <property type="entry name" value="LEUCINE RICH REPEAT FAMILY PROTEIN"/>
    <property type="match status" value="1"/>
</dbReference>
<dbReference type="InterPro" id="IPR032675">
    <property type="entry name" value="LRR_dom_sf"/>
</dbReference>
<gene>
    <name evidence="4" type="ORF">DPMN_084563</name>
</gene>
<organism evidence="4 5">
    <name type="scientific">Dreissena polymorpha</name>
    <name type="common">Zebra mussel</name>
    <name type="synonym">Mytilus polymorpha</name>
    <dbReference type="NCBI Taxonomy" id="45954"/>
    <lineage>
        <taxon>Eukaryota</taxon>
        <taxon>Metazoa</taxon>
        <taxon>Spiralia</taxon>
        <taxon>Lophotrochozoa</taxon>
        <taxon>Mollusca</taxon>
        <taxon>Bivalvia</taxon>
        <taxon>Autobranchia</taxon>
        <taxon>Heteroconchia</taxon>
        <taxon>Euheterodonta</taxon>
        <taxon>Imparidentia</taxon>
        <taxon>Neoheterodontei</taxon>
        <taxon>Myida</taxon>
        <taxon>Dreissenoidea</taxon>
        <taxon>Dreissenidae</taxon>
        <taxon>Dreissena</taxon>
    </lineage>
</organism>
<feature type="chain" id="PRO_5039435307" evidence="3">
    <location>
        <begin position="27"/>
        <end position="542"/>
    </location>
</feature>
<dbReference type="PROSITE" id="PS51450">
    <property type="entry name" value="LRR"/>
    <property type="match status" value="2"/>
</dbReference>
<dbReference type="Pfam" id="PF13855">
    <property type="entry name" value="LRR_8"/>
    <property type="match status" value="2"/>
</dbReference>
<reference evidence="4" key="2">
    <citation type="submission" date="2020-11" db="EMBL/GenBank/DDBJ databases">
        <authorList>
            <person name="McCartney M.A."/>
            <person name="Auch B."/>
            <person name="Kono T."/>
            <person name="Mallez S."/>
            <person name="Becker A."/>
            <person name="Gohl D.M."/>
            <person name="Silverstein K.A.T."/>
            <person name="Koren S."/>
            <person name="Bechman K.B."/>
            <person name="Herman A."/>
            <person name="Abrahante J.E."/>
            <person name="Garbe J."/>
        </authorList>
    </citation>
    <scope>NUCLEOTIDE SEQUENCE</scope>
    <source>
        <strain evidence="4">Duluth1</strain>
        <tissue evidence="4">Whole animal</tissue>
    </source>
</reference>
<evidence type="ECO:0000256" key="2">
    <source>
        <dbReference type="ARBA" id="ARBA00022737"/>
    </source>
</evidence>
<evidence type="ECO:0000256" key="3">
    <source>
        <dbReference type="SAM" id="SignalP"/>
    </source>
</evidence>
<keyword evidence="5" id="KW-1185">Reference proteome</keyword>
<dbReference type="OrthoDB" id="2013775at2759"/>
<dbReference type="InterPro" id="IPR003591">
    <property type="entry name" value="Leu-rich_rpt_typical-subtyp"/>
</dbReference>
<evidence type="ECO:0000313" key="5">
    <source>
        <dbReference type="Proteomes" id="UP000828390"/>
    </source>
</evidence>
<accession>A0A9D3YAS3</accession>
<dbReference type="Pfam" id="PF13516">
    <property type="entry name" value="LRR_6"/>
    <property type="match status" value="1"/>
</dbReference>
<dbReference type="Gene3D" id="3.80.10.10">
    <property type="entry name" value="Ribonuclease Inhibitor"/>
    <property type="match status" value="3"/>
</dbReference>
<keyword evidence="1" id="KW-0433">Leucine-rich repeat</keyword>
<feature type="signal peptide" evidence="3">
    <location>
        <begin position="1"/>
        <end position="26"/>
    </location>
</feature>
<dbReference type="AlphaFoldDB" id="A0A9D3YAS3"/>
<dbReference type="SMART" id="SM00369">
    <property type="entry name" value="LRR_TYP"/>
    <property type="match status" value="6"/>
</dbReference>
<dbReference type="InterPro" id="IPR001611">
    <property type="entry name" value="Leu-rich_rpt"/>
</dbReference>
<keyword evidence="3" id="KW-0732">Signal</keyword>
<evidence type="ECO:0000256" key="1">
    <source>
        <dbReference type="ARBA" id="ARBA00022614"/>
    </source>
</evidence>
<dbReference type="SUPFAM" id="SSF52058">
    <property type="entry name" value="L domain-like"/>
    <property type="match status" value="2"/>
</dbReference>
<dbReference type="Proteomes" id="UP000828390">
    <property type="component" value="Unassembled WGS sequence"/>
</dbReference>
<evidence type="ECO:0000313" key="4">
    <source>
        <dbReference type="EMBL" id="KAH3697078.1"/>
    </source>
</evidence>
<keyword evidence="2" id="KW-0677">Repeat</keyword>
<reference evidence="4" key="1">
    <citation type="journal article" date="2019" name="bioRxiv">
        <title>The Genome of the Zebra Mussel, Dreissena polymorpha: A Resource for Invasive Species Research.</title>
        <authorList>
            <person name="McCartney M.A."/>
            <person name="Auch B."/>
            <person name="Kono T."/>
            <person name="Mallez S."/>
            <person name="Zhang Y."/>
            <person name="Obille A."/>
            <person name="Becker A."/>
            <person name="Abrahante J.E."/>
            <person name="Garbe J."/>
            <person name="Badalamenti J.P."/>
            <person name="Herman A."/>
            <person name="Mangelson H."/>
            <person name="Liachko I."/>
            <person name="Sullivan S."/>
            <person name="Sone E.D."/>
            <person name="Koren S."/>
            <person name="Silverstein K.A.T."/>
            <person name="Beckman K.B."/>
            <person name="Gohl D.M."/>
        </authorList>
    </citation>
    <scope>NUCLEOTIDE SEQUENCE</scope>
    <source>
        <strain evidence="4">Duluth1</strain>
        <tissue evidence="4">Whole animal</tissue>
    </source>
</reference>
<proteinExistence type="predicted"/>